<accession>A0ACB9QNY5</accession>
<sequence length="187" mass="20722">MEGPPDDEECSVCHGPFRVPCQSNCSHWFCGDCIMLVWHHGSPIQPCKCPLCRREITLLVPAEASMSQGDDSSAAEVLKKVETYNRCFGDSSGGLFQRMQDLPFFIGRLARELAHPERSLPFIIRVRVFIAIALSVVYVISPVDIVPESVLGIIGYLDDLIIVMICILHVSAIYRSVLYNRHGGSAS</sequence>
<gene>
    <name evidence="1" type="ORF">MLD38_016533</name>
</gene>
<comment type="caution">
    <text evidence="1">The sequence shown here is derived from an EMBL/GenBank/DDBJ whole genome shotgun (WGS) entry which is preliminary data.</text>
</comment>
<protein>
    <submittedName>
        <fullName evidence="1">Uncharacterized protein</fullName>
    </submittedName>
</protein>
<dbReference type="Proteomes" id="UP001057402">
    <property type="component" value="Chromosome 5"/>
</dbReference>
<evidence type="ECO:0000313" key="2">
    <source>
        <dbReference type="Proteomes" id="UP001057402"/>
    </source>
</evidence>
<name>A0ACB9QNY5_9MYRT</name>
<dbReference type="EMBL" id="CM042884">
    <property type="protein sequence ID" value="KAI4367907.1"/>
    <property type="molecule type" value="Genomic_DNA"/>
</dbReference>
<evidence type="ECO:0000313" key="1">
    <source>
        <dbReference type="EMBL" id="KAI4367907.1"/>
    </source>
</evidence>
<reference evidence="2" key="1">
    <citation type="journal article" date="2023" name="Front. Plant Sci.">
        <title>Chromosomal-level genome assembly of Melastoma candidum provides insights into trichome evolution.</title>
        <authorList>
            <person name="Zhong Y."/>
            <person name="Wu W."/>
            <person name="Sun C."/>
            <person name="Zou P."/>
            <person name="Liu Y."/>
            <person name="Dai S."/>
            <person name="Zhou R."/>
        </authorList>
    </citation>
    <scope>NUCLEOTIDE SEQUENCE [LARGE SCALE GENOMIC DNA]</scope>
</reference>
<keyword evidence="2" id="KW-1185">Reference proteome</keyword>
<proteinExistence type="predicted"/>
<organism evidence="1 2">
    <name type="scientific">Melastoma candidum</name>
    <dbReference type="NCBI Taxonomy" id="119954"/>
    <lineage>
        <taxon>Eukaryota</taxon>
        <taxon>Viridiplantae</taxon>
        <taxon>Streptophyta</taxon>
        <taxon>Embryophyta</taxon>
        <taxon>Tracheophyta</taxon>
        <taxon>Spermatophyta</taxon>
        <taxon>Magnoliopsida</taxon>
        <taxon>eudicotyledons</taxon>
        <taxon>Gunneridae</taxon>
        <taxon>Pentapetalae</taxon>
        <taxon>rosids</taxon>
        <taxon>malvids</taxon>
        <taxon>Myrtales</taxon>
        <taxon>Melastomataceae</taxon>
        <taxon>Melastomatoideae</taxon>
        <taxon>Melastomateae</taxon>
        <taxon>Melastoma</taxon>
    </lineage>
</organism>